<evidence type="ECO:0000256" key="4">
    <source>
        <dbReference type="ARBA" id="ARBA00022806"/>
    </source>
</evidence>
<dbReference type="GO" id="GO:0043139">
    <property type="term" value="F:5'-3' DNA helicase activity"/>
    <property type="evidence" value="ECO:0007669"/>
    <property type="project" value="TreeGrafter"/>
</dbReference>
<dbReference type="GO" id="GO:0004672">
    <property type="term" value="F:protein kinase activity"/>
    <property type="evidence" value="ECO:0007669"/>
    <property type="project" value="InterPro"/>
</dbReference>
<gene>
    <name evidence="7" type="ORF">CFBP1590__1237</name>
</gene>
<dbReference type="InterPro" id="IPR050534">
    <property type="entry name" value="Coronavir_polyprotein_1ab"/>
</dbReference>
<name>A0A1Y6JKK7_PSEVI</name>
<protein>
    <submittedName>
        <fullName evidence="7">Helicase</fullName>
    </submittedName>
</protein>
<evidence type="ECO:0000259" key="6">
    <source>
        <dbReference type="PROSITE" id="PS50011"/>
    </source>
</evidence>
<dbReference type="InterPro" id="IPR011009">
    <property type="entry name" value="Kinase-like_dom_sf"/>
</dbReference>
<dbReference type="SUPFAM" id="SSF56112">
    <property type="entry name" value="Protein kinase-like (PK-like)"/>
    <property type="match status" value="1"/>
</dbReference>
<dbReference type="Proteomes" id="UP000196842">
    <property type="component" value="Chromosome I"/>
</dbReference>
<feature type="domain" description="Protein kinase" evidence="6">
    <location>
        <begin position="1"/>
        <end position="347"/>
    </location>
</feature>
<proteinExistence type="inferred from homology"/>
<dbReference type="RefSeq" id="WP_167383077.1">
    <property type="nucleotide sequence ID" value="NZ_LT855380.1"/>
</dbReference>
<dbReference type="KEGG" id="pvd:CFBP1590__1237"/>
<evidence type="ECO:0000256" key="5">
    <source>
        <dbReference type="ARBA" id="ARBA00022840"/>
    </source>
</evidence>
<evidence type="ECO:0000256" key="1">
    <source>
        <dbReference type="ARBA" id="ARBA00007913"/>
    </source>
</evidence>
<dbReference type="PROSITE" id="PS50011">
    <property type="entry name" value="PROTEIN_KINASE_DOM"/>
    <property type="match status" value="1"/>
</dbReference>
<organism evidence="7 8">
    <name type="scientific">Pseudomonas viridiflava</name>
    <name type="common">Phytomonas viridiflava</name>
    <dbReference type="NCBI Taxonomy" id="33069"/>
    <lineage>
        <taxon>Bacteria</taxon>
        <taxon>Pseudomonadati</taxon>
        <taxon>Pseudomonadota</taxon>
        <taxon>Gammaproteobacteria</taxon>
        <taxon>Pseudomonadales</taxon>
        <taxon>Pseudomonadaceae</taxon>
        <taxon>Pseudomonas</taxon>
    </lineage>
</organism>
<dbReference type="PANTHER" id="PTHR43788:SF8">
    <property type="entry name" value="DNA-BINDING PROTEIN SMUBP-2"/>
    <property type="match status" value="1"/>
</dbReference>
<dbReference type="Gene3D" id="3.40.50.300">
    <property type="entry name" value="P-loop containing nucleotide triphosphate hydrolases"/>
    <property type="match status" value="2"/>
</dbReference>
<sequence>MDSVEKKFLENYNLSEVSSSTCGDSSGRPIIYNAEKEGDLFIIKHWPRSPEICDEEVEAIWLHELRQLHRLNGFPGADDLIATLVESCKDAEGFYLVLDTQERLPLSFLMSSRVLTRKPFWIKNLKKPSQRAHFWKNIIRISSAIDMLHNQGLLHRQLSADSILATNNQHDGCRDFQLTGFEWSMRVTTLTNSMPGKAAFTSVPFNYSFANDWKDLGVLISEILNLDLKFLDDISASIKDISAVSGLMLIEVIFLRKLVGAIPFRSSSSYESIDGAFTKKAILEIVDALDRGTSKTAIPFNLAIKVSSNPELKLFSNSVTSRIQDIYKQKYGVMLDKTNTIELKKFVEKDIADSATLLKTILPDKVDPVYLLKGNELIYQLDKFSPDKNSDESTWDIAVCERAYVEPPLHLMKNSKTISIASVKVSVITIADAFNIQKGLSGSSEENSWVSLFSKLETGDTTRTDDQQRLIDSFIACHLTEVAYARSEIFPVEVISSEVEGDSYKVQMSSKNSDESERLAKMLGIDPPAVRLEKILKKDEGEYETLVWSLVSGNGFGKEDEEIILDYQNYHVTADGQLTYNFLTKMPPPNNYNYFIAPNSLQGTIRQLTRRSKALDTLTSHTELLNVLISPQKYSNTFALPLGIENHTARLDNSKKKSFERIISTHPLSLVQGPPGVGKTFLVSTLVRYFFDQESDSRILLTAQSHSTVQHLFHEVCNHLKECDNLDDLLIIRCSKQDKNDETSLIDADEKAKKYIQGFVNSELFLNSNSDSIKNDARLLISGQAHKRYPLINQLLRAANIVFSTTNSEQVERMIKDRAQFDWTIMEETGKVTGLELASPLLLSHRRLMIGDHKQLPPYRSNEIISILTSPERLKVLLQDSESIFSAKIKGEATKLFLDELQGAEKNIADIGRAASKYFMLFQTLVEDEVREARLHEQLFGTEEGRSAVGSMLTVQHRMHPNIADIVSTVFYKGDLKTDEEKIKSFTHADSILPFVFEDSSSLSDSSSIVWIDVPDVQTTKKMKAGDSLPRWNNLNERKIVTALLKKIKPNEHSSSKCKIAILSPYSEQVGRISRFIYKQSKLKPEFSHLSFFEPASDHSDFCSTVDAFQGSEADVVIVSLVRNNGNPTIRGALGFLADERRMNVLLSRARYKLIIIGSYSFLKYWGSNEVVNIGDVNLKSQTAFLARLVAKLNAMIESGTVTLIPSHKIY</sequence>
<dbReference type="Pfam" id="PF13087">
    <property type="entry name" value="AAA_12"/>
    <property type="match status" value="1"/>
</dbReference>
<dbReference type="GeneID" id="47762904"/>
<keyword evidence="4 7" id="KW-0347">Helicase</keyword>
<accession>A0A1Y6JKK7</accession>
<dbReference type="GO" id="GO:0016787">
    <property type="term" value="F:hydrolase activity"/>
    <property type="evidence" value="ECO:0007669"/>
    <property type="project" value="UniProtKB-KW"/>
</dbReference>
<evidence type="ECO:0000256" key="3">
    <source>
        <dbReference type="ARBA" id="ARBA00022801"/>
    </source>
</evidence>
<dbReference type="InterPro" id="IPR027417">
    <property type="entry name" value="P-loop_NTPase"/>
</dbReference>
<reference evidence="7 8" key="1">
    <citation type="submission" date="2017-05" db="EMBL/GenBank/DDBJ databases">
        <authorList>
            <person name="Song R."/>
            <person name="Chenine A.L."/>
            <person name="Ruprecht R.M."/>
        </authorList>
    </citation>
    <scope>NUCLEOTIDE SEQUENCE [LARGE SCALE GENOMIC DNA]</scope>
    <source>
        <strain evidence="7 8">CFBP 1590</strain>
    </source>
</reference>
<dbReference type="PANTHER" id="PTHR43788">
    <property type="entry name" value="DNA2/NAM7 HELICASE FAMILY MEMBER"/>
    <property type="match status" value="1"/>
</dbReference>
<evidence type="ECO:0000256" key="2">
    <source>
        <dbReference type="ARBA" id="ARBA00022741"/>
    </source>
</evidence>
<evidence type="ECO:0000313" key="7">
    <source>
        <dbReference type="EMBL" id="SMS08823.1"/>
    </source>
</evidence>
<dbReference type="AlphaFoldDB" id="A0A1Y6JKK7"/>
<dbReference type="InterPro" id="IPR000719">
    <property type="entry name" value="Prot_kinase_dom"/>
</dbReference>
<dbReference type="Gene3D" id="3.30.200.20">
    <property type="entry name" value="Phosphorylase Kinase, domain 1"/>
    <property type="match status" value="1"/>
</dbReference>
<dbReference type="SUPFAM" id="SSF52540">
    <property type="entry name" value="P-loop containing nucleoside triphosphate hydrolases"/>
    <property type="match status" value="1"/>
</dbReference>
<dbReference type="Gene3D" id="1.10.510.10">
    <property type="entry name" value="Transferase(Phosphotransferase) domain 1"/>
    <property type="match status" value="1"/>
</dbReference>
<dbReference type="EMBL" id="LT855380">
    <property type="protein sequence ID" value="SMS08823.1"/>
    <property type="molecule type" value="Genomic_DNA"/>
</dbReference>
<dbReference type="InterPro" id="IPR041677">
    <property type="entry name" value="DNA2/NAM7_AAA_11"/>
</dbReference>
<dbReference type="GO" id="GO:0005524">
    <property type="term" value="F:ATP binding"/>
    <property type="evidence" value="ECO:0007669"/>
    <property type="project" value="UniProtKB-KW"/>
</dbReference>
<dbReference type="Pfam" id="PF13086">
    <property type="entry name" value="AAA_11"/>
    <property type="match status" value="1"/>
</dbReference>
<evidence type="ECO:0000313" key="8">
    <source>
        <dbReference type="Proteomes" id="UP000196842"/>
    </source>
</evidence>
<keyword evidence="2" id="KW-0547">Nucleotide-binding</keyword>
<dbReference type="CDD" id="cd18808">
    <property type="entry name" value="SF1_C_Upf1"/>
    <property type="match status" value="1"/>
</dbReference>
<keyword evidence="3" id="KW-0378">Hydrolase</keyword>
<keyword evidence="5" id="KW-0067">ATP-binding</keyword>
<comment type="similarity">
    <text evidence="1">Belongs to the DNA2/NAM7 helicase family.</text>
</comment>
<dbReference type="InterPro" id="IPR047187">
    <property type="entry name" value="SF1_C_Upf1"/>
</dbReference>
<dbReference type="InterPro" id="IPR041679">
    <property type="entry name" value="DNA2/NAM7-like_C"/>
</dbReference>